<sequence length="233" mass="26249">MKSLLTLITLLLLFSPLLFATEQPFEDHQNILDNAHTYLTDRLAKQHLEHNITVQNIDSRLKLKKCSSEIDISLTQAPVKPGKNTLKIECISQTPWRIFMTAQVQLFSHALVFNQPFNKGHLLKESDITLKKIELTGHRSAYLSESKHAINHVLKRRVRRGDLVSVNILSTPTLIKKGDNITIIAKNKGFQISMKGIALMAGGKNDKIKVKNIKTKKIIQGIISDSQTVRVSI</sequence>
<feature type="chain" id="PRO_5044047565" description="Flagella basal body P-ring formation protein FlgA" evidence="1">
    <location>
        <begin position="21"/>
        <end position="233"/>
    </location>
</feature>
<dbReference type="GO" id="GO:0044780">
    <property type="term" value="P:bacterial-type flagellum assembly"/>
    <property type="evidence" value="ECO:0007669"/>
    <property type="project" value="InterPro"/>
</dbReference>
<keyword evidence="1" id="KW-0574">Periplasm</keyword>
<keyword evidence="4" id="KW-0282">Flagellum</keyword>
<feature type="signal peptide" evidence="1">
    <location>
        <begin position="1"/>
        <end position="20"/>
    </location>
</feature>
<keyword evidence="4" id="KW-0969">Cilium</keyword>
<evidence type="ECO:0000313" key="5">
    <source>
        <dbReference type="Proteomes" id="UP000015462"/>
    </source>
</evidence>
<feature type="domain" description="FlgA N-terminal" evidence="3">
    <location>
        <begin position="38"/>
        <end position="105"/>
    </location>
</feature>
<dbReference type="PANTHER" id="PTHR36307">
    <property type="entry name" value="FLAGELLA BASAL BODY P-RING FORMATION PROTEIN FLGA"/>
    <property type="match status" value="1"/>
</dbReference>
<dbReference type="PANTHER" id="PTHR36307:SF1">
    <property type="entry name" value="FLAGELLA BASAL BODY P-RING FORMATION PROTEIN FLGA"/>
    <property type="match status" value="1"/>
</dbReference>
<reference evidence="4 5" key="1">
    <citation type="journal article" date="2013" name="Genome Announc.">
        <title>Genome Sequence of the Pyrene- and Fluoranthene-Degrading Bacterium Cycloclasticus sp. Strain PY97M.</title>
        <authorList>
            <person name="Cui Z."/>
            <person name="Xu G."/>
            <person name="Li Q."/>
            <person name="Gao W."/>
            <person name="Zheng L."/>
        </authorList>
    </citation>
    <scope>NUCLEOTIDE SEQUENCE [LARGE SCALE GENOMIC DNA]</scope>
    <source>
        <strain evidence="4 5">PY97M</strain>
    </source>
</reference>
<dbReference type="EMBL" id="ASHL01000002">
    <property type="protein sequence ID" value="EPD13739.1"/>
    <property type="molecule type" value="Genomic_DNA"/>
</dbReference>
<dbReference type="AlphaFoldDB" id="A0AB33Z2Y9"/>
<dbReference type="InterPro" id="IPR039246">
    <property type="entry name" value="Flagellar_FlgA"/>
</dbReference>
<keyword evidence="1" id="KW-0732">Signal</keyword>
<comment type="similarity">
    <text evidence="1">Belongs to the FlgA family.</text>
</comment>
<dbReference type="Pfam" id="PF13144">
    <property type="entry name" value="ChapFlgA"/>
    <property type="match status" value="1"/>
</dbReference>
<comment type="caution">
    <text evidence="4">The sequence shown here is derived from an EMBL/GenBank/DDBJ whole genome shotgun (WGS) entry which is preliminary data.</text>
</comment>
<evidence type="ECO:0000259" key="2">
    <source>
        <dbReference type="Pfam" id="PF13144"/>
    </source>
</evidence>
<dbReference type="Proteomes" id="UP000015462">
    <property type="component" value="Unassembled WGS sequence"/>
</dbReference>
<accession>A0AB33Z2Y9</accession>
<organism evidence="4 5">
    <name type="scientific">Cycloclasticus pugetii</name>
    <dbReference type="NCBI Taxonomy" id="34068"/>
    <lineage>
        <taxon>Bacteria</taxon>
        <taxon>Pseudomonadati</taxon>
        <taxon>Pseudomonadota</taxon>
        <taxon>Gammaproteobacteria</taxon>
        <taxon>Thiotrichales</taxon>
        <taxon>Piscirickettsiaceae</taxon>
        <taxon>Cycloclasticus</taxon>
    </lineage>
</organism>
<dbReference type="Pfam" id="PF17656">
    <property type="entry name" value="ChapFlgA_N"/>
    <property type="match status" value="1"/>
</dbReference>
<name>A0AB33Z2Y9_9GAMM</name>
<evidence type="ECO:0000256" key="1">
    <source>
        <dbReference type="RuleBase" id="RU362063"/>
    </source>
</evidence>
<feature type="domain" description="Flagella basal body P-ring formation protein FlgA SAF" evidence="2">
    <location>
        <begin position="110"/>
        <end position="231"/>
    </location>
</feature>
<protein>
    <recommendedName>
        <fullName evidence="1">Flagella basal body P-ring formation protein FlgA</fullName>
    </recommendedName>
</protein>
<dbReference type="Gene3D" id="2.30.30.760">
    <property type="match status" value="1"/>
</dbReference>
<comment type="function">
    <text evidence="1">Involved in the assembly process of the P-ring formation. It may associate with FlgF on the rod constituting a structure essential for the P-ring assembly or may act as a modulator protein for the P-ring assembly.</text>
</comment>
<dbReference type="GO" id="GO:0042597">
    <property type="term" value="C:periplasmic space"/>
    <property type="evidence" value="ECO:0007669"/>
    <property type="project" value="UniProtKB-SubCell"/>
</dbReference>
<keyword evidence="4" id="KW-0966">Cell projection</keyword>
<dbReference type="CDD" id="cd11614">
    <property type="entry name" value="SAF_CpaB_FlgA_like"/>
    <property type="match status" value="1"/>
</dbReference>
<dbReference type="InterPro" id="IPR017585">
    <property type="entry name" value="SAF_FlgA"/>
</dbReference>
<evidence type="ECO:0000259" key="3">
    <source>
        <dbReference type="Pfam" id="PF17656"/>
    </source>
</evidence>
<dbReference type="NCBIfam" id="TIGR03170">
    <property type="entry name" value="flgA_cterm"/>
    <property type="match status" value="1"/>
</dbReference>
<dbReference type="InterPro" id="IPR041231">
    <property type="entry name" value="FlgA_N"/>
</dbReference>
<dbReference type="Gene3D" id="3.90.1210.10">
    <property type="entry name" value="Antifreeze-like/N-acetylneuraminic acid synthase C-terminal domain"/>
    <property type="match status" value="1"/>
</dbReference>
<evidence type="ECO:0000313" key="4">
    <source>
        <dbReference type="EMBL" id="EPD13739.1"/>
    </source>
</evidence>
<comment type="subcellular location">
    <subcellularLocation>
        <location evidence="1">Periplasm</location>
    </subcellularLocation>
</comment>
<dbReference type="RefSeq" id="WP_015006222.1">
    <property type="nucleotide sequence ID" value="NZ_JBLWZB010000004.1"/>
</dbReference>
<keyword evidence="5" id="KW-1185">Reference proteome</keyword>
<proteinExistence type="inferred from homology"/>
<keyword evidence="1" id="KW-1005">Bacterial flagellum biogenesis</keyword>
<gene>
    <name evidence="4" type="primary">flgA</name>
    <name evidence="4" type="ORF">L196_04361</name>
</gene>